<organism evidence="10 11">
    <name type="scientific">Parvicella tangerina</name>
    <dbReference type="NCBI Taxonomy" id="2829795"/>
    <lineage>
        <taxon>Bacteria</taxon>
        <taxon>Pseudomonadati</taxon>
        <taxon>Bacteroidota</taxon>
        <taxon>Flavobacteriia</taxon>
        <taxon>Flavobacteriales</taxon>
        <taxon>Parvicellaceae</taxon>
        <taxon>Parvicella</taxon>
    </lineage>
</organism>
<dbReference type="EC" id="2.3.1.191" evidence="7"/>
<keyword evidence="5 7" id="KW-0443">Lipid metabolism</keyword>
<evidence type="ECO:0000256" key="7">
    <source>
        <dbReference type="HAMAP-Rule" id="MF_00523"/>
    </source>
</evidence>
<dbReference type="PANTHER" id="PTHR43378">
    <property type="entry name" value="UDP-3-O-ACYLGLUCOSAMINE N-ACYLTRANSFERASE"/>
    <property type="match status" value="1"/>
</dbReference>
<accession>A0A916JRE4</accession>
<dbReference type="GO" id="GO:0016020">
    <property type="term" value="C:membrane"/>
    <property type="evidence" value="ECO:0007669"/>
    <property type="project" value="GOC"/>
</dbReference>
<keyword evidence="4 7" id="KW-0677">Repeat</keyword>
<evidence type="ECO:0000256" key="3">
    <source>
        <dbReference type="ARBA" id="ARBA00022679"/>
    </source>
</evidence>
<evidence type="ECO:0000259" key="9">
    <source>
        <dbReference type="Pfam" id="PF25087"/>
    </source>
</evidence>
<feature type="active site" description="Proton acceptor" evidence="7">
    <location>
        <position position="243"/>
    </location>
</feature>
<dbReference type="InterPro" id="IPR056729">
    <property type="entry name" value="GMPPB_C"/>
</dbReference>
<dbReference type="InterPro" id="IPR001451">
    <property type="entry name" value="Hexapep"/>
</dbReference>
<proteinExistence type="inferred from homology"/>
<gene>
    <name evidence="10" type="primary">lpxD_3</name>
    <name evidence="7" type="synonym">lpxD</name>
    <name evidence="10" type="ORF">CRYO30217_03502</name>
</gene>
<keyword evidence="2 7" id="KW-0441">Lipid A biosynthesis</keyword>
<feature type="domain" description="UDP-3-O-[3-hydroxymyristoyl] glucosamine N-acyltransferase non-repeat region" evidence="8">
    <location>
        <begin position="24"/>
        <end position="90"/>
    </location>
</feature>
<dbReference type="GO" id="GO:0009245">
    <property type="term" value="P:lipid A biosynthetic process"/>
    <property type="evidence" value="ECO:0007669"/>
    <property type="project" value="UniProtKB-UniRule"/>
</dbReference>
<dbReference type="Pfam" id="PF04613">
    <property type="entry name" value="LpxD"/>
    <property type="match status" value="1"/>
</dbReference>
<keyword evidence="11" id="KW-1185">Reference proteome</keyword>
<comment type="subunit">
    <text evidence="7">Homotrimer.</text>
</comment>
<comment type="function">
    <text evidence="7">Catalyzes the N-acylation of UDP-3-O-acylglucosamine using 3-hydroxyacyl-ACP as the acyl donor. Is involved in the biosynthesis of lipid A, a phosphorylated glycolipid that anchors the lipopolysaccharide to the outer membrane of the cell.</text>
</comment>
<dbReference type="PROSITE" id="PS00101">
    <property type="entry name" value="HEXAPEP_TRANSFERASES"/>
    <property type="match status" value="2"/>
</dbReference>
<sequence>MEFTAEQIAQLLGGRVEGDKKAIVRDMAKIEEAKQGTITFLANPKYEEFIYTTGATIALVNDTFKPVKGLPDSLTLIRVEDAYQCLTKLLGYYDQLSQDKKGVEEPSFVDESARLGADCYVGAFAYIGKNVSIGKNVKIYPHVYIGDGAVIGDESTLFSGVKVYHKCVVGKACTIHSGAIIGSDGFGFAPSSANNYQKVPQIGNVVLEDYVEVGSNTTIDRATMGSTVIRKGVKLDNLIQIAHNVEIGENTVIAAQTGVAGSTRLGKNMMIGGQVGIVGHIRLADGVKIAAQSGVGQNIIHENAIVQGSPAFNIGDYKRSYVLFRSLPKLREQILDLQKKLEKNES</sequence>
<dbReference type="KEGG" id="ptan:CRYO30217_03502"/>
<evidence type="ECO:0000313" key="11">
    <source>
        <dbReference type="Proteomes" id="UP000683507"/>
    </source>
</evidence>
<evidence type="ECO:0000256" key="1">
    <source>
        <dbReference type="ARBA" id="ARBA00022516"/>
    </source>
</evidence>
<feature type="domain" description="Mannose-1-phosphate guanyltransferase C-terminal" evidence="9">
    <location>
        <begin position="104"/>
        <end position="184"/>
    </location>
</feature>
<dbReference type="InterPro" id="IPR018357">
    <property type="entry name" value="Hexapep_transf_CS"/>
</dbReference>
<evidence type="ECO:0000256" key="4">
    <source>
        <dbReference type="ARBA" id="ARBA00022737"/>
    </source>
</evidence>
<dbReference type="InterPro" id="IPR020573">
    <property type="entry name" value="UDP_GlcNAc_AcTrfase_non-rep"/>
</dbReference>
<dbReference type="Pfam" id="PF25087">
    <property type="entry name" value="GMPPB_C"/>
    <property type="match status" value="1"/>
</dbReference>
<evidence type="ECO:0000313" key="10">
    <source>
        <dbReference type="EMBL" id="CAG5087515.1"/>
    </source>
</evidence>
<evidence type="ECO:0000256" key="5">
    <source>
        <dbReference type="ARBA" id="ARBA00023098"/>
    </source>
</evidence>
<dbReference type="Gene3D" id="2.160.10.10">
    <property type="entry name" value="Hexapeptide repeat proteins"/>
    <property type="match status" value="1"/>
</dbReference>
<dbReference type="NCBIfam" id="TIGR01853">
    <property type="entry name" value="lipid_A_lpxD"/>
    <property type="match status" value="1"/>
</dbReference>
<reference evidence="10" key="1">
    <citation type="submission" date="2021-04" db="EMBL/GenBank/DDBJ databases">
        <authorList>
            <person name="Rodrigo-Torres L."/>
            <person name="Arahal R. D."/>
            <person name="Lucena T."/>
        </authorList>
    </citation>
    <scope>NUCLEOTIDE SEQUENCE</scope>
    <source>
        <strain evidence="10">AS29M-1</strain>
    </source>
</reference>
<protein>
    <recommendedName>
        <fullName evidence="7">UDP-3-O-acylglucosamine N-acyltransferase</fullName>
        <ecNumber evidence="7">2.3.1.191</ecNumber>
    </recommendedName>
</protein>
<dbReference type="RefSeq" id="WP_258543674.1">
    <property type="nucleotide sequence ID" value="NZ_OU015584.1"/>
</dbReference>
<dbReference type="Pfam" id="PF00132">
    <property type="entry name" value="Hexapep"/>
    <property type="match status" value="1"/>
</dbReference>
<dbReference type="AlphaFoldDB" id="A0A916JRE4"/>
<evidence type="ECO:0000256" key="6">
    <source>
        <dbReference type="ARBA" id="ARBA00023315"/>
    </source>
</evidence>
<evidence type="ECO:0000256" key="2">
    <source>
        <dbReference type="ARBA" id="ARBA00022556"/>
    </source>
</evidence>
<dbReference type="SUPFAM" id="SSF51161">
    <property type="entry name" value="Trimeric LpxA-like enzymes"/>
    <property type="match status" value="1"/>
</dbReference>
<keyword evidence="6 7" id="KW-0012">Acyltransferase</keyword>
<comment type="pathway">
    <text evidence="7">Bacterial outer membrane biogenesis; LPS lipid A biosynthesis.</text>
</comment>
<dbReference type="HAMAP" id="MF_00523">
    <property type="entry name" value="LpxD"/>
    <property type="match status" value="1"/>
</dbReference>
<dbReference type="EMBL" id="OU015584">
    <property type="protein sequence ID" value="CAG5087515.1"/>
    <property type="molecule type" value="Genomic_DNA"/>
</dbReference>
<comment type="catalytic activity">
    <reaction evidence="7">
        <text>a UDP-3-O-[(3R)-3-hydroxyacyl]-alpha-D-glucosamine + a (3R)-hydroxyacyl-[ACP] = a UDP-2-N,3-O-bis[(3R)-3-hydroxyacyl]-alpha-D-glucosamine + holo-[ACP] + H(+)</text>
        <dbReference type="Rhea" id="RHEA:53836"/>
        <dbReference type="Rhea" id="RHEA-COMP:9685"/>
        <dbReference type="Rhea" id="RHEA-COMP:9945"/>
        <dbReference type="ChEBI" id="CHEBI:15378"/>
        <dbReference type="ChEBI" id="CHEBI:64479"/>
        <dbReference type="ChEBI" id="CHEBI:78827"/>
        <dbReference type="ChEBI" id="CHEBI:137740"/>
        <dbReference type="ChEBI" id="CHEBI:137748"/>
        <dbReference type="EC" id="2.3.1.191"/>
    </reaction>
</comment>
<dbReference type="Gene3D" id="3.40.1390.10">
    <property type="entry name" value="MurE/MurF, N-terminal domain"/>
    <property type="match status" value="1"/>
</dbReference>
<dbReference type="InterPro" id="IPR011004">
    <property type="entry name" value="Trimer_LpxA-like_sf"/>
</dbReference>
<dbReference type="Proteomes" id="UP000683507">
    <property type="component" value="Chromosome"/>
</dbReference>
<dbReference type="PANTHER" id="PTHR43378:SF2">
    <property type="entry name" value="UDP-3-O-ACYLGLUCOSAMINE N-ACYLTRANSFERASE 1, MITOCHONDRIAL-RELATED"/>
    <property type="match status" value="1"/>
</dbReference>
<evidence type="ECO:0000259" key="8">
    <source>
        <dbReference type="Pfam" id="PF04613"/>
    </source>
</evidence>
<dbReference type="InterPro" id="IPR007691">
    <property type="entry name" value="LpxD"/>
</dbReference>
<comment type="similarity">
    <text evidence="7">Belongs to the transferase hexapeptide repeat family. LpxD subfamily.</text>
</comment>
<name>A0A916JRE4_9FLAO</name>
<dbReference type="NCBIfam" id="NF002060">
    <property type="entry name" value="PRK00892.1"/>
    <property type="match status" value="1"/>
</dbReference>
<dbReference type="GO" id="GO:0016410">
    <property type="term" value="F:N-acyltransferase activity"/>
    <property type="evidence" value="ECO:0007669"/>
    <property type="project" value="InterPro"/>
</dbReference>
<dbReference type="CDD" id="cd03352">
    <property type="entry name" value="LbH_LpxD"/>
    <property type="match status" value="1"/>
</dbReference>
<keyword evidence="1 7" id="KW-0444">Lipid biosynthesis</keyword>
<keyword evidence="3 7" id="KW-0808">Transferase</keyword>
<dbReference type="GO" id="GO:0103118">
    <property type="term" value="F:UDP-3-O-[(3R)-3-hydroxyacyl]-glucosamine N-acyltransferase activity"/>
    <property type="evidence" value="ECO:0007669"/>
    <property type="project" value="UniProtKB-EC"/>
</dbReference>